<dbReference type="SMART" id="SM00267">
    <property type="entry name" value="GGDEF"/>
    <property type="match status" value="1"/>
</dbReference>
<dbReference type="Proteomes" id="UP000192656">
    <property type="component" value="Unassembled WGS sequence"/>
</dbReference>
<reference evidence="4 5" key="1">
    <citation type="submission" date="2017-04" db="EMBL/GenBank/DDBJ databases">
        <authorList>
            <person name="Afonso C.L."/>
            <person name="Miller P.J."/>
            <person name="Scott M.A."/>
            <person name="Spackman E."/>
            <person name="Goraichik I."/>
            <person name="Dimitrov K.M."/>
            <person name="Suarez D.L."/>
            <person name="Swayne D.E."/>
        </authorList>
    </citation>
    <scope>NUCLEOTIDE SEQUENCE [LARGE SCALE GENOMIC DNA]</scope>
    <source>
        <strain evidence="4 5">CGMCC 1.10972</strain>
    </source>
</reference>
<dbReference type="AlphaFoldDB" id="A0A1W2D9P5"/>
<gene>
    <name evidence="4" type="ORF">SAMN06297251_113113</name>
</gene>
<protein>
    <submittedName>
        <fullName evidence="4">Diguanylate cyclase (GGDEF) domain-containing protein</fullName>
    </submittedName>
</protein>
<dbReference type="Pfam" id="PF00990">
    <property type="entry name" value="GGDEF"/>
    <property type="match status" value="1"/>
</dbReference>
<dbReference type="Gene3D" id="3.30.70.270">
    <property type="match status" value="1"/>
</dbReference>
<keyword evidence="1" id="KW-0472">Membrane</keyword>
<dbReference type="STRING" id="937218.SAMN06297251_113113"/>
<dbReference type="SUPFAM" id="SSF55073">
    <property type="entry name" value="Nucleotide cyclase"/>
    <property type="match status" value="1"/>
</dbReference>
<dbReference type="SMART" id="SM00052">
    <property type="entry name" value="EAL"/>
    <property type="match status" value="1"/>
</dbReference>
<evidence type="ECO:0000259" key="3">
    <source>
        <dbReference type="PROSITE" id="PS50887"/>
    </source>
</evidence>
<keyword evidence="1" id="KW-1133">Transmembrane helix</keyword>
<dbReference type="InterPro" id="IPR001633">
    <property type="entry name" value="EAL_dom"/>
</dbReference>
<keyword evidence="5" id="KW-1185">Reference proteome</keyword>
<feature type="domain" description="GGDEF" evidence="3">
    <location>
        <begin position="228"/>
        <end position="362"/>
    </location>
</feature>
<dbReference type="EMBL" id="FWXR01000013">
    <property type="protein sequence ID" value="SMC94171.1"/>
    <property type="molecule type" value="Genomic_DNA"/>
</dbReference>
<dbReference type="PANTHER" id="PTHR44757">
    <property type="entry name" value="DIGUANYLATE CYCLASE DGCP"/>
    <property type="match status" value="1"/>
</dbReference>
<feature type="domain" description="EAL" evidence="2">
    <location>
        <begin position="371"/>
        <end position="620"/>
    </location>
</feature>
<organism evidence="4 5">
    <name type="scientific">Fulvimarina manganoxydans</name>
    <dbReference type="NCBI Taxonomy" id="937218"/>
    <lineage>
        <taxon>Bacteria</taxon>
        <taxon>Pseudomonadati</taxon>
        <taxon>Pseudomonadota</taxon>
        <taxon>Alphaproteobacteria</taxon>
        <taxon>Hyphomicrobiales</taxon>
        <taxon>Aurantimonadaceae</taxon>
        <taxon>Fulvimarina</taxon>
    </lineage>
</organism>
<dbReference type="RefSeq" id="WP_084411005.1">
    <property type="nucleotide sequence ID" value="NZ_FWXR01000013.1"/>
</dbReference>
<proteinExistence type="predicted"/>
<dbReference type="InterPro" id="IPR029787">
    <property type="entry name" value="Nucleotide_cyclase"/>
</dbReference>
<dbReference type="InterPro" id="IPR043128">
    <property type="entry name" value="Rev_trsase/Diguanyl_cyclase"/>
</dbReference>
<dbReference type="PANTHER" id="PTHR44757:SF2">
    <property type="entry name" value="BIOFILM ARCHITECTURE MAINTENANCE PROTEIN MBAA"/>
    <property type="match status" value="1"/>
</dbReference>
<dbReference type="InterPro" id="IPR052155">
    <property type="entry name" value="Biofilm_reg_signaling"/>
</dbReference>
<dbReference type="PROSITE" id="PS50883">
    <property type="entry name" value="EAL"/>
    <property type="match status" value="1"/>
</dbReference>
<evidence type="ECO:0000313" key="5">
    <source>
        <dbReference type="Proteomes" id="UP000192656"/>
    </source>
</evidence>
<evidence type="ECO:0000256" key="1">
    <source>
        <dbReference type="SAM" id="Phobius"/>
    </source>
</evidence>
<feature type="transmembrane region" description="Helical" evidence="1">
    <location>
        <begin position="176"/>
        <end position="193"/>
    </location>
</feature>
<dbReference type="Gene3D" id="3.20.20.450">
    <property type="entry name" value="EAL domain"/>
    <property type="match status" value="1"/>
</dbReference>
<accession>A0A1W2D9P5</accession>
<dbReference type="SUPFAM" id="SSF141868">
    <property type="entry name" value="EAL domain-like"/>
    <property type="match status" value="1"/>
</dbReference>
<name>A0A1W2D9P5_9HYPH</name>
<dbReference type="Pfam" id="PF00563">
    <property type="entry name" value="EAL"/>
    <property type="match status" value="1"/>
</dbReference>
<dbReference type="CDD" id="cd01949">
    <property type="entry name" value="GGDEF"/>
    <property type="match status" value="1"/>
</dbReference>
<dbReference type="NCBIfam" id="TIGR00254">
    <property type="entry name" value="GGDEF"/>
    <property type="match status" value="1"/>
</dbReference>
<evidence type="ECO:0000313" key="4">
    <source>
        <dbReference type="EMBL" id="SMC94171.1"/>
    </source>
</evidence>
<dbReference type="OrthoDB" id="9814202at2"/>
<dbReference type="PROSITE" id="PS50887">
    <property type="entry name" value="GGDEF"/>
    <property type="match status" value="1"/>
</dbReference>
<dbReference type="InterPro" id="IPR000160">
    <property type="entry name" value="GGDEF_dom"/>
</dbReference>
<keyword evidence="1" id="KW-0812">Transmembrane</keyword>
<dbReference type="CDD" id="cd01948">
    <property type="entry name" value="EAL"/>
    <property type="match status" value="1"/>
</dbReference>
<sequence>MQSRRFSRLIRDPFLALILLTSGIIATEATVNLVLVQRYQHDLIEVSSYDVAFDFNRAQIELMRLRDVLVDDSFGDSRIRSEIAIIKTRLTTLPTEIGSDDFAPAKAAKAKLQTGLAAIEAATLSPNPQDRAEAAALAEHLASSFGRAATIANVKQGDVVEEQRQRLTRSLAHIELLTYALGVLGLIMMVFLLKYRRRLTRRAATDALTGLPNRTALKELIETGLSDEAIAVAMIDVDRFKEINDNHGHSAGDAVLRLIANCMRRVLGPQEYAIRIGGDEFALIALGEDADRRVLERCQAIETLFRDRCLYHPDRATASLSIGIASAKSQSERQIDELLVDADVAMYSAKSEGRAQIAFATEEFLKDAAMQKRLQRDLAYAIEDEQLHVAFQPIIDLSTGSIAYFESLLRWTHPQFGPIRPDNFIALAEASGDIIPIGRFVLREALANLRHWPESIGVTVNVSALQLGDDMLVSQVGQLLETHEIDPARLTLEITESVLVRNVHSEKIVNEFQAMGVAVALDDFGTGYASMGYLRDHTFEKIKIDKSFVSAMTKPGNSRAIVRAICNLGRDLGALIVAEGIESEADLATTRAAGCTHGQGYLFAKPMPSADVVTFIRTWQRETHAERRAAHAAPKVPATKRKVA</sequence>
<evidence type="ECO:0000259" key="2">
    <source>
        <dbReference type="PROSITE" id="PS50883"/>
    </source>
</evidence>
<dbReference type="InterPro" id="IPR035919">
    <property type="entry name" value="EAL_sf"/>
</dbReference>